<dbReference type="EMBL" id="JACPNR010000006">
    <property type="protein sequence ID" value="MBI2678003.1"/>
    <property type="molecule type" value="Genomic_DNA"/>
</dbReference>
<dbReference type="PANTHER" id="PTHR34858">
    <property type="entry name" value="CYSO-CYSTEINE PEPTIDASE"/>
    <property type="match status" value="1"/>
</dbReference>
<dbReference type="GO" id="GO:0006508">
    <property type="term" value="P:proteolysis"/>
    <property type="evidence" value="ECO:0007669"/>
    <property type="project" value="UniProtKB-KW"/>
</dbReference>
<dbReference type="PROSITE" id="PS50249">
    <property type="entry name" value="MPN"/>
    <property type="match status" value="1"/>
</dbReference>
<keyword evidence="1" id="KW-0645">Protease</keyword>
<dbReference type="PANTHER" id="PTHR34858:SF1">
    <property type="entry name" value="CYSO-CYSTEINE PEPTIDASE"/>
    <property type="match status" value="1"/>
</dbReference>
<name>A0A932A8B5_9BACT</name>
<proteinExistence type="predicted"/>
<evidence type="ECO:0000256" key="2">
    <source>
        <dbReference type="ARBA" id="ARBA00022723"/>
    </source>
</evidence>
<dbReference type="AlphaFoldDB" id="A0A932A8B5"/>
<evidence type="ECO:0000256" key="4">
    <source>
        <dbReference type="ARBA" id="ARBA00022833"/>
    </source>
</evidence>
<keyword evidence="3" id="KW-0378">Hydrolase</keyword>
<dbReference type="InterPro" id="IPR028090">
    <property type="entry name" value="JAB_dom_prok"/>
</dbReference>
<dbReference type="GO" id="GO:0008270">
    <property type="term" value="F:zinc ion binding"/>
    <property type="evidence" value="ECO:0007669"/>
    <property type="project" value="TreeGrafter"/>
</dbReference>
<accession>A0A932A8B5</accession>
<dbReference type="Proteomes" id="UP000779809">
    <property type="component" value="Unassembled WGS sequence"/>
</dbReference>
<evidence type="ECO:0000313" key="8">
    <source>
        <dbReference type="Proteomes" id="UP000779809"/>
    </source>
</evidence>
<dbReference type="GO" id="GO:0008235">
    <property type="term" value="F:metalloexopeptidase activity"/>
    <property type="evidence" value="ECO:0007669"/>
    <property type="project" value="TreeGrafter"/>
</dbReference>
<evidence type="ECO:0000259" key="6">
    <source>
        <dbReference type="PROSITE" id="PS50249"/>
    </source>
</evidence>
<protein>
    <submittedName>
        <fullName evidence="7">M67 family metallopeptidase</fullName>
    </submittedName>
</protein>
<keyword evidence="4" id="KW-0862">Zinc</keyword>
<organism evidence="7 8">
    <name type="scientific">Candidatus Korobacter versatilis</name>
    <dbReference type="NCBI Taxonomy" id="658062"/>
    <lineage>
        <taxon>Bacteria</taxon>
        <taxon>Pseudomonadati</taxon>
        <taxon>Acidobacteriota</taxon>
        <taxon>Terriglobia</taxon>
        <taxon>Terriglobales</taxon>
        <taxon>Candidatus Korobacteraceae</taxon>
        <taxon>Candidatus Korobacter</taxon>
    </lineage>
</organism>
<dbReference type="CDD" id="cd08070">
    <property type="entry name" value="MPN_like"/>
    <property type="match status" value="1"/>
</dbReference>
<dbReference type="InterPro" id="IPR000555">
    <property type="entry name" value="JAMM/MPN+_dom"/>
</dbReference>
<dbReference type="InterPro" id="IPR037518">
    <property type="entry name" value="MPN"/>
</dbReference>
<dbReference type="SUPFAM" id="SSF102712">
    <property type="entry name" value="JAB1/MPN domain"/>
    <property type="match status" value="1"/>
</dbReference>
<evidence type="ECO:0000313" key="7">
    <source>
        <dbReference type="EMBL" id="MBI2678003.1"/>
    </source>
</evidence>
<keyword evidence="2" id="KW-0479">Metal-binding</keyword>
<comment type="caution">
    <text evidence="7">The sequence shown here is derived from an EMBL/GenBank/DDBJ whole genome shotgun (WGS) entry which is preliminary data.</text>
</comment>
<dbReference type="FunFam" id="3.40.140.10:FF:000085">
    <property type="entry name" value="Mov34/MPN/PAD-1 family protein"/>
    <property type="match status" value="1"/>
</dbReference>
<keyword evidence="5" id="KW-0482">Metalloprotease</keyword>
<dbReference type="Gene3D" id="3.40.140.10">
    <property type="entry name" value="Cytidine Deaminase, domain 2"/>
    <property type="match status" value="1"/>
</dbReference>
<gene>
    <name evidence="7" type="ORF">HYX28_04425</name>
</gene>
<evidence type="ECO:0000256" key="1">
    <source>
        <dbReference type="ARBA" id="ARBA00022670"/>
    </source>
</evidence>
<dbReference type="InterPro" id="IPR051929">
    <property type="entry name" value="VirAsm_ModProt"/>
</dbReference>
<evidence type="ECO:0000256" key="5">
    <source>
        <dbReference type="ARBA" id="ARBA00023049"/>
    </source>
</evidence>
<evidence type="ECO:0000256" key="3">
    <source>
        <dbReference type="ARBA" id="ARBA00022801"/>
    </source>
</evidence>
<dbReference type="Pfam" id="PF14464">
    <property type="entry name" value="Prok-JAB"/>
    <property type="match status" value="1"/>
</dbReference>
<sequence>MLNIPHSVVHELRHHAERAYPEECCGVLLGSGDGEEREVVEARACGNADPDRRTRYAIAPQELIATQRAARERGLAIVGFYHSHPDHAAEPSATDRAEAAWPEAVYVIVSVAAKGAAEIKAFRWAERDDRPPEAENIALRVTSD</sequence>
<dbReference type="SMART" id="SM00232">
    <property type="entry name" value="JAB_MPN"/>
    <property type="match status" value="1"/>
</dbReference>
<feature type="domain" description="MPN" evidence="6">
    <location>
        <begin position="1"/>
        <end position="128"/>
    </location>
</feature>
<reference evidence="7" key="1">
    <citation type="submission" date="2020-07" db="EMBL/GenBank/DDBJ databases">
        <title>Huge and variable diversity of episymbiotic CPR bacteria and DPANN archaea in groundwater ecosystems.</title>
        <authorList>
            <person name="He C.Y."/>
            <person name="Keren R."/>
            <person name="Whittaker M."/>
            <person name="Farag I.F."/>
            <person name="Doudna J."/>
            <person name="Cate J.H.D."/>
            <person name="Banfield J.F."/>
        </authorList>
    </citation>
    <scope>NUCLEOTIDE SEQUENCE</scope>
    <source>
        <strain evidence="7">NC_groundwater_580_Pr5_B-0.1um_64_19</strain>
    </source>
</reference>